<keyword evidence="2" id="KW-1185">Reference proteome</keyword>
<dbReference type="AlphaFoldDB" id="A0A1U9ZSK9"/>
<protein>
    <submittedName>
        <fullName evidence="1">Uncharacterized protein</fullName>
    </submittedName>
</protein>
<proteinExistence type="predicted"/>
<dbReference type="KEGG" id="noa:BKM31_04935"/>
<accession>A0A1U9ZSK9</accession>
<name>A0A1U9ZSK9_9ACTN</name>
<evidence type="ECO:0000313" key="1">
    <source>
        <dbReference type="EMBL" id="AQZ60919.1"/>
    </source>
</evidence>
<dbReference type="Proteomes" id="UP000190797">
    <property type="component" value="Chromosome"/>
</dbReference>
<gene>
    <name evidence="1" type="ORF">BKM31_04935</name>
</gene>
<evidence type="ECO:0000313" key="2">
    <source>
        <dbReference type="Proteomes" id="UP000190797"/>
    </source>
</evidence>
<sequence>MLYRLYAKEGDFLKSYEAARADIELQGISAQGTRLVVGLMAEPLRREKEALRLADQVTREHNPPSSWDHMEAERDVIISLLSGRGSATGATFVGQAESAKGEYYSWTSLADVRYFLEGSPLLRHELGERILASYEQVDMGHLLAMVQLNRFLKS</sequence>
<reference evidence="2" key="1">
    <citation type="journal article" date="2017" name="Med. Chem. Commun.">
        <title>Nonomuraea sp. ATCC 55076 harbours the largest actinomycete chromosome to date and the kistamicin biosynthetic gene cluster.</title>
        <authorList>
            <person name="Nazari B."/>
            <person name="Forneris C.C."/>
            <person name="Gibson M.I."/>
            <person name="Moon K."/>
            <person name="Schramma K.R."/>
            <person name="Seyedsayamdost M.R."/>
        </authorList>
    </citation>
    <scope>NUCLEOTIDE SEQUENCE [LARGE SCALE GENOMIC DNA]</scope>
    <source>
        <strain evidence="2">ATCC 55076</strain>
    </source>
</reference>
<organism evidence="1 2">
    <name type="scientific">[Actinomadura] parvosata subsp. kistnae</name>
    <dbReference type="NCBI Taxonomy" id="1909395"/>
    <lineage>
        <taxon>Bacteria</taxon>
        <taxon>Bacillati</taxon>
        <taxon>Actinomycetota</taxon>
        <taxon>Actinomycetes</taxon>
        <taxon>Streptosporangiales</taxon>
        <taxon>Streptosporangiaceae</taxon>
        <taxon>Nonomuraea</taxon>
    </lineage>
</organism>
<dbReference type="EMBL" id="CP017717">
    <property type="protein sequence ID" value="AQZ60919.1"/>
    <property type="molecule type" value="Genomic_DNA"/>
</dbReference>